<protein>
    <submittedName>
        <fullName evidence="2">C-methyltransferase C-terminal domain-containing protein</fullName>
    </submittedName>
</protein>
<accession>A0A1I2GNM7</accession>
<dbReference type="Proteomes" id="UP000199513">
    <property type="component" value="Unassembled WGS sequence"/>
</dbReference>
<dbReference type="Gene3D" id="3.40.50.720">
    <property type="entry name" value="NAD(P)-binding Rossmann-like Domain"/>
    <property type="match status" value="1"/>
</dbReference>
<gene>
    <name evidence="2" type="ORF">SAMN04488541_101918</name>
</gene>
<name>A0A1I2GNM7_9BACT</name>
<sequence length="358" mass="41734">MMIIDNYSNNSATCIYRQSQLPIFQNKVYNSVAEAQNALCGEIELVQDNVSGFIYNAKFDSSLMVYDESYQNEQSNSPFFRKHLEEVLKLLIHLGIRDKKVVEIGCGKGYFLEMMRQSGIDCIGFDPTYEGENEYVLKEFFSEKTNIKADVIILRHTLEHIPRPFTFLHTIAKSNDYQGYIFIEVPTFDWIAKKEAFWDIFYEHCNYFTENTLKKMFHKAQTGYLFGGQYIYLWAKLADLKKQIEEKSDFQKVSFNPTAKIETIKDRLQKQKDIAIWGAGAKGNTFLNLLDPQRKLINFVVDINPAKQNKFIAKTAHPIFSPDILKKEPINNVWVMNKNYLDEIKRSINNTNINFHVI</sequence>
<dbReference type="RefSeq" id="WP_091545336.1">
    <property type="nucleotide sequence ID" value="NZ_FONY01000019.1"/>
</dbReference>
<evidence type="ECO:0000313" key="2">
    <source>
        <dbReference type="EMBL" id="SFF18191.1"/>
    </source>
</evidence>
<keyword evidence="3" id="KW-1185">Reference proteome</keyword>
<organism evidence="2 3">
    <name type="scientific">Thermoflexibacter ruber</name>
    <dbReference type="NCBI Taxonomy" id="1003"/>
    <lineage>
        <taxon>Bacteria</taxon>
        <taxon>Pseudomonadati</taxon>
        <taxon>Bacteroidota</taxon>
        <taxon>Cytophagia</taxon>
        <taxon>Cytophagales</taxon>
        <taxon>Thermoflexibacteraceae</taxon>
        <taxon>Thermoflexibacter</taxon>
    </lineage>
</organism>
<dbReference type="GO" id="GO:0008168">
    <property type="term" value="F:methyltransferase activity"/>
    <property type="evidence" value="ECO:0007669"/>
    <property type="project" value="UniProtKB-KW"/>
</dbReference>
<evidence type="ECO:0000313" key="3">
    <source>
        <dbReference type="Proteomes" id="UP000199513"/>
    </source>
</evidence>
<dbReference type="Gene3D" id="3.40.50.150">
    <property type="entry name" value="Vaccinia Virus protein VP39"/>
    <property type="match status" value="1"/>
</dbReference>
<dbReference type="PANTHER" id="PTHR43861">
    <property type="entry name" value="TRANS-ACONITATE 2-METHYLTRANSFERASE-RELATED"/>
    <property type="match status" value="1"/>
</dbReference>
<reference evidence="3" key="1">
    <citation type="submission" date="2016-10" db="EMBL/GenBank/DDBJ databases">
        <authorList>
            <person name="Varghese N."/>
            <person name="Submissions S."/>
        </authorList>
    </citation>
    <scope>NUCLEOTIDE SEQUENCE [LARGE SCALE GENOMIC DNA]</scope>
    <source>
        <strain>GEY</strain>
        <strain evidence="3">DSM 9560</strain>
    </source>
</reference>
<dbReference type="Pfam" id="PF08484">
    <property type="entry name" value="Methyltransf_14"/>
    <property type="match status" value="1"/>
</dbReference>
<dbReference type="InterPro" id="IPR013691">
    <property type="entry name" value="MeTrfase_14"/>
</dbReference>
<keyword evidence="2" id="KW-0489">Methyltransferase</keyword>
<proteinExistence type="predicted"/>
<evidence type="ECO:0000259" key="1">
    <source>
        <dbReference type="Pfam" id="PF08484"/>
    </source>
</evidence>
<dbReference type="STRING" id="1003.SAMN04488541_101918"/>
<dbReference type="InterPro" id="IPR029063">
    <property type="entry name" value="SAM-dependent_MTases_sf"/>
</dbReference>
<dbReference type="Pfam" id="PF13489">
    <property type="entry name" value="Methyltransf_23"/>
    <property type="match status" value="1"/>
</dbReference>
<dbReference type="OrthoDB" id="2370471at2"/>
<keyword evidence="2" id="KW-0808">Transferase</keyword>
<feature type="domain" description="C-methyltransferase" evidence="1">
    <location>
        <begin position="261"/>
        <end position="348"/>
    </location>
</feature>
<dbReference type="AlphaFoldDB" id="A0A1I2GNM7"/>
<dbReference type="SUPFAM" id="SSF53335">
    <property type="entry name" value="S-adenosyl-L-methionine-dependent methyltransferases"/>
    <property type="match status" value="1"/>
</dbReference>
<dbReference type="GO" id="GO:0032259">
    <property type="term" value="P:methylation"/>
    <property type="evidence" value="ECO:0007669"/>
    <property type="project" value="UniProtKB-KW"/>
</dbReference>
<dbReference type="EMBL" id="FONY01000019">
    <property type="protein sequence ID" value="SFF18191.1"/>
    <property type="molecule type" value="Genomic_DNA"/>
</dbReference>